<dbReference type="EMBL" id="JBJHQH010000001">
    <property type="protein sequence ID" value="MFK9090082.1"/>
    <property type="molecule type" value="Genomic_DNA"/>
</dbReference>
<organism evidence="1 2">
    <name type="scientific">Bacillus salipaludis</name>
    <dbReference type="NCBI Taxonomy" id="2547811"/>
    <lineage>
        <taxon>Bacteria</taxon>
        <taxon>Bacillati</taxon>
        <taxon>Bacillota</taxon>
        <taxon>Bacilli</taxon>
        <taxon>Bacillales</taxon>
        <taxon>Bacillaceae</taxon>
        <taxon>Bacillus</taxon>
    </lineage>
</organism>
<proteinExistence type="predicted"/>
<gene>
    <name evidence="1" type="ORF">ACJEBI_01115</name>
</gene>
<keyword evidence="2" id="KW-1185">Reference proteome</keyword>
<dbReference type="InterPro" id="IPR012347">
    <property type="entry name" value="Ferritin-like"/>
</dbReference>
<accession>A0ABW8RBM3</accession>
<dbReference type="Proteomes" id="UP001623041">
    <property type="component" value="Unassembled WGS sequence"/>
</dbReference>
<evidence type="ECO:0000313" key="2">
    <source>
        <dbReference type="Proteomes" id="UP001623041"/>
    </source>
</evidence>
<name>A0ABW8RBM3_9BACI</name>
<dbReference type="InterPro" id="IPR021617">
    <property type="entry name" value="DUF3231"/>
</dbReference>
<dbReference type="Gene3D" id="1.20.1260.10">
    <property type="match status" value="2"/>
</dbReference>
<dbReference type="RefSeq" id="WP_406578793.1">
    <property type="nucleotide sequence ID" value="NZ_JBJHQH010000001.1"/>
</dbReference>
<sequence length="334" mass="38066">MAIHTARLSSAEIGGLWATYLQENMAVCLLTYFLHHNKDEEIGKTLKHAYEISESHIKQITAIFEAEGIPIPDGFSNEDLDLSAPPLFYDLFGLSFVYSMCRMGLINTGFITSSMAREDVQDFFVTMVQENSLLYKEATTLMLSKGVYDRPPMIPYPKKVEYIEKLSYLSAFGKKRPLNVAEITEIFFNTERNYFSILLCMGLLQVVKDKEIHNYIEEGKKISEKQIKTFNDILMREELLGNISTIVNVTDSTTVSPFSDRLVVTLFHSLNAIDITLIGHALSLSMRTDLAAYYQKYILDILVYSAKGFDILVDRGWAQEPPHAPNRRDLQKLK</sequence>
<protein>
    <submittedName>
        <fullName evidence="1">DUF3231 family protein</fullName>
    </submittedName>
</protein>
<comment type="caution">
    <text evidence="1">The sequence shown here is derived from an EMBL/GenBank/DDBJ whole genome shotgun (WGS) entry which is preliminary data.</text>
</comment>
<evidence type="ECO:0000313" key="1">
    <source>
        <dbReference type="EMBL" id="MFK9090082.1"/>
    </source>
</evidence>
<dbReference type="Pfam" id="PF11553">
    <property type="entry name" value="DUF3231"/>
    <property type="match status" value="2"/>
</dbReference>
<reference evidence="1 2" key="1">
    <citation type="submission" date="2024-11" db="EMBL/GenBank/DDBJ databases">
        <authorList>
            <person name="Lucas J.A."/>
        </authorList>
    </citation>
    <scope>NUCLEOTIDE SEQUENCE [LARGE SCALE GENOMIC DNA]</scope>
    <source>
        <strain evidence="1 2">Z 5.4</strain>
    </source>
</reference>